<dbReference type="VEuPathDB" id="FungiDB:A9K55_003599"/>
<dbReference type="VEuPathDB" id="FungiDB:CCM_06252"/>
<feature type="compositionally biased region" description="Acidic residues" evidence="1">
    <location>
        <begin position="454"/>
        <end position="506"/>
    </location>
</feature>
<dbReference type="InterPro" id="IPR014839">
    <property type="entry name" value="Crt10"/>
</dbReference>
<dbReference type="Proteomes" id="UP000323067">
    <property type="component" value="Chromosome iv"/>
</dbReference>
<proteinExistence type="predicted"/>
<feature type="region of interest" description="Disordered" evidence="1">
    <location>
        <begin position="254"/>
        <end position="273"/>
    </location>
</feature>
<dbReference type="AlphaFoldDB" id="A0A2H4S5V4"/>
<accession>A0A2H4S5V4</accession>
<dbReference type="Pfam" id="PF08728">
    <property type="entry name" value="CRT10"/>
    <property type="match status" value="1"/>
</dbReference>
<gene>
    <name evidence="2" type="ORF">A9K55_003599</name>
</gene>
<sequence>MAAKEPGPQPPRKWVPATVGICHWQTATDRFGPEAKAAIRNRERAALGLPALGHEVPFLWTPETIDQERPSEHSIYATVPAPQLYRNNLTALSQAYNLYFVAYQSQIYVYVPRSIARQRLPRQPDYRLRCEPSSVAPYIGSYIDRVVPHSINNLVAGFLGNEEALVACCDDGEVYAYYTREIAEWISNQKKSPLAHPGGSIRCKSTSAKPPVHFFRENVGISAWGLAIHRQSRMIAVSSNRREVTVFAFALENSKKQSPPPNDKDDAAGNGPAAFARTRSKNWRIILALGHQANNIPNICFMDDDRGEADKVCSIDIDGYTWISEIWAAGRPALCIRPSAANLRRSEENLAETSRAWGILALSNDSFLTVDTVEDLIGGTPRVILPVNKSCSQPMADLETCVRAIPDNPCPAPDAGLDRALDMVWPGQNALHAIVNFLGTATATAAANVHLGDDSGDEELSTDEQFDDEFEDSGAEDNGDDEDDADDEDDEDDEDDDGDDDNEANTENETGQAEAAEEVDSDDDLNELSAIAEPLLPEMFEPLHLPTPWSFTRPSIPTSAYPPTLKLKWQEMGENLVYYPHLGRIVPLPQGTLPLVGFLKQPREVSDSPHAVPDPASGAYRLVRMYEKDLELRSLEIKDIEEEKEIGIHCPDTLTLGSFHVRNMRPYFRGASRMSLILHVPELSLLIIGSPIGRVLLLTPTRLPSRQSTAAGYWSHGLRVEWVLPRASDDISSGPQRRPLHGVAVGPVQDKCGVCRPGSQHASIPRRYRLMLHYRNHDIATFEITRQEQTGKLCIF</sequence>
<reference evidence="2 3" key="1">
    <citation type="journal article" date="2017" name="BMC Genomics">
        <title>Chromosome level assembly and secondary metabolite potential of the parasitic fungus Cordyceps militaris.</title>
        <authorList>
            <person name="Kramer G.J."/>
            <person name="Nodwell J.R."/>
        </authorList>
    </citation>
    <scope>NUCLEOTIDE SEQUENCE [LARGE SCALE GENOMIC DNA]</scope>
    <source>
        <strain evidence="2 3">ATCC 34164</strain>
    </source>
</reference>
<organism evidence="2 3">
    <name type="scientific">Cordyceps militaris</name>
    <name type="common">Caterpillar fungus</name>
    <name type="synonym">Clavaria militaris</name>
    <dbReference type="NCBI Taxonomy" id="73501"/>
    <lineage>
        <taxon>Eukaryota</taxon>
        <taxon>Fungi</taxon>
        <taxon>Dikarya</taxon>
        <taxon>Ascomycota</taxon>
        <taxon>Pezizomycotina</taxon>
        <taxon>Sordariomycetes</taxon>
        <taxon>Hypocreomycetidae</taxon>
        <taxon>Hypocreales</taxon>
        <taxon>Cordycipitaceae</taxon>
        <taxon>Cordyceps</taxon>
    </lineage>
</organism>
<evidence type="ECO:0000256" key="1">
    <source>
        <dbReference type="SAM" id="MobiDB-lite"/>
    </source>
</evidence>
<feature type="region of interest" description="Disordered" evidence="1">
    <location>
        <begin position="451"/>
        <end position="524"/>
    </location>
</feature>
<dbReference type="OrthoDB" id="5591786at2759"/>
<evidence type="ECO:0000313" key="2">
    <source>
        <dbReference type="EMBL" id="ATY58493.1"/>
    </source>
</evidence>
<name>A0A2H4S5V4_CORMI</name>
<protein>
    <submittedName>
        <fullName evidence="2">Uncharacterized protein</fullName>
    </submittedName>
</protein>
<dbReference type="EMBL" id="CP023322">
    <property type="protein sequence ID" value="ATY58493.1"/>
    <property type="molecule type" value="Genomic_DNA"/>
</dbReference>
<feature type="compositionally biased region" description="Acidic residues" evidence="1">
    <location>
        <begin position="515"/>
        <end position="524"/>
    </location>
</feature>
<evidence type="ECO:0000313" key="3">
    <source>
        <dbReference type="Proteomes" id="UP000323067"/>
    </source>
</evidence>